<name>A0A1Y2CUY5_9FUNG</name>
<dbReference type="InterPro" id="IPR018490">
    <property type="entry name" value="cNMP-bd_dom_sf"/>
</dbReference>
<evidence type="ECO:0000256" key="4">
    <source>
        <dbReference type="ARBA" id="ARBA00022989"/>
    </source>
</evidence>
<feature type="domain" description="Cyclic nucleotide-binding" evidence="9">
    <location>
        <begin position="170"/>
        <end position="285"/>
    </location>
</feature>
<dbReference type="PANTHER" id="PTHR45638">
    <property type="entry name" value="CYCLIC NUCLEOTIDE-GATED CATION CHANNEL SUBUNIT A"/>
    <property type="match status" value="1"/>
</dbReference>
<evidence type="ECO:0000256" key="1">
    <source>
        <dbReference type="ARBA" id="ARBA00004141"/>
    </source>
</evidence>
<evidence type="ECO:0000256" key="6">
    <source>
        <dbReference type="ARBA" id="ARBA00023136"/>
    </source>
</evidence>
<comment type="caution">
    <text evidence="10">The sequence shown here is derived from an EMBL/GenBank/DDBJ whole genome shotgun (WGS) entry which is preliminary data.</text>
</comment>
<dbReference type="SMART" id="SM00100">
    <property type="entry name" value="cNMP"/>
    <property type="match status" value="3"/>
</dbReference>
<feature type="domain" description="Cyclic nucleotide-binding" evidence="9">
    <location>
        <begin position="319"/>
        <end position="418"/>
    </location>
</feature>
<evidence type="ECO:0000313" key="11">
    <source>
        <dbReference type="Proteomes" id="UP000193642"/>
    </source>
</evidence>
<reference evidence="10 11" key="1">
    <citation type="submission" date="2016-07" db="EMBL/GenBank/DDBJ databases">
        <title>Pervasive Adenine N6-methylation of Active Genes in Fungi.</title>
        <authorList>
            <consortium name="DOE Joint Genome Institute"/>
            <person name="Mondo S.J."/>
            <person name="Dannebaum R.O."/>
            <person name="Kuo R.C."/>
            <person name="Labutti K."/>
            <person name="Haridas S."/>
            <person name="Kuo A."/>
            <person name="Salamov A."/>
            <person name="Ahrendt S.R."/>
            <person name="Lipzen A."/>
            <person name="Sullivan W."/>
            <person name="Andreopoulos W.B."/>
            <person name="Clum A."/>
            <person name="Lindquist E."/>
            <person name="Daum C."/>
            <person name="Ramamoorthy G.K."/>
            <person name="Gryganskyi A."/>
            <person name="Culley D."/>
            <person name="Magnuson J.K."/>
            <person name="James T.Y."/>
            <person name="O'Malley M.A."/>
            <person name="Stajich J.E."/>
            <person name="Spatafora J.W."/>
            <person name="Visel A."/>
            <person name="Grigoriev I.V."/>
        </authorList>
    </citation>
    <scope>NUCLEOTIDE SEQUENCE [LARGE SCALE GENOMIC DNA]</scope>
    <source>
        <strain evidence="10 11">JEL800</strain>
    </source>
</reference>
<comment type="subcellular location">
    <subcellularLocation>
        <location evidence="1">Membrane</location>
        <topology evidence="1">Multi-pass membrane protein</topology>
    </subcellularLocation>
</comment>
<organism evidence="10 11">
    <name type="scientific">Rhizoclosmatium globosum</name>
    <dbReference type="NCBI Taxonomy" id="329046"/>
    <lineage>
        <taxon>Eukaryota</taxon>
        <taxon>Fungi</taxon>
        <taxon>Fungi incertae sedis</taxon>
        <taxon>Chytridiomycota</taxon>
        <taxon>Chytridiomycota incertae sedis</taxon>
        <taxon>Chytridiomycetes</taxon>
        <taxon>Chytridiales</taxon>
        <taxon>Chytriomycetaceae</taxon>
        <taxon>Rhizoclosmatium</taxon>
    </lineage>
</organism>
<proteinExistence type="predicted"/>
<keyword evidence="3" id="KW-0812">Transmembrane</keyword>
<dbReference type="Proteomes" id="UP000193642">
    <property type="component" value="Unassembled WGS sequence"/>
</dbReference>
<keyword evidence="8" id="KW-0407">Ion channel</keyword>
<dbReference type="GO" id="GO:0044877">
    <property type="term" value="F:protein-containing complex binding"/>
    <property type="evidence" value="ECO:0007669"/>
    <property type="project" value="TreeGrafter"/>
</dbReference>
<dbReference type="AlphaFoldDB" id="A0A1Y2CUY5"/>
<evidence type="ECO:0000313" key="10">
    <source>
        <dbReference type="EMBL" id="ORY50869.1"/>
    </source>
</evidence>
<dbReference type="OrthoDB" id="421226at2759"/>
<evidence type="ECO:0000259" key="9">
    <source>
        <dbReference type="PROSITE" id="PS50042"/>
    </source>
</evidence>
<dbReference type="PROSITE" id="PS50042">
    <property type="entry name" value="CNMP_BINDING_3"/>
    <property type="match status" value="3"/>
</dbReference>
<dbReference type="InterPro" id="IPR050866">
    <property type="entry name" value="CNG_cation_channel"/>
</dbReference>
<dbReference type="SUPFAM" id="SSF51206">
    <property type="entry name" value="cAMP-binding domain-like"/>
    <property type="match status" value="3"/>
</dbReference>
<evidence type="ECO:0000256" key="5">
    <source>
        <dbReference type="ARBA" id="ARBA00023065"/>
    </source>
</evidence>
<evidence type="ECO:0000256" key="3">
    <source>
        <dbReference type="ARBA" id="ARBA00022692"/>
    </source>
</evidence>
<gene>
    <name evidence="10" type="ORF">BCR33DRAFT_712842</name>
</gene>
<keyword evidence="5" id="KW-0406">Ion transport</keyword>
<dbReference type="PANTHER" id="PTHR45638:SF11">
    <property type="entry name" value="CYCLIC NUCLEOTIDE-GATED CATION CHANNEL SUBUNIT A"/>
    <property type="match status" value="1"/>
</dbReference>
<dbReference type="CDD" id="cd00038">
    <property type="entry name" value="CAP_ED"/>
    <property type="match status" value="3"/>
</dbReference>
<keyword evidence="6" id="KW-0472">Membrane</keyword>
<dbReference type="Gene3D" id="2.60.120.10">
    <property type="entry name" value="Jelly Rolls"/>
    <property type="match status" value="3"/>
</dbReference>
<keyword evidence="4" id="KW-1133">Transmembrane helix</keyword>
<dbReference type="EMBL" id="MCGO01000006">
    <property type="protein sequence ID" value="ORY50869.1"/>
    <property type="molecule type" value="Genomic_DNA"/>
</dbReference>
<keyword evidence="7" id="KW-1071">Ligand-gated ion channel</keyword>
<evidence type="ECO:0000256" key="8">
    <source>
        <dbReference type="ARBA" id="ARBA00023303"/>
    </source>
</evidence>
<dbReference type="InterPro" id="IPR014710">
    <property type="entry name" value="RmlC-like_jellyroll"/>
</dbReference>
<dbReference type="InterPro" id="IPR000595">
    <property type="entry name" value="cNMP-bd_dom"/>
</dbReference>
<dbReference type="GO" id="GO:0016020">
    <property type="term" value="C:membrane"/>
    <property type="evidence" value="ECO:0007669"/>
    <property type="project" value="UniProtKB-SubCell"/>
</dbReference>
<dbReference type="PROSITE" id="PS00889">
    <property type="entry name" value="CNMP_BINDING_2"/>
    <property type="match status" value="3"/>
</dbReference>
<accession>A0A1Y2CUY5</accession>
<dbReference type="Pfam" id="PF00027">
    <property type="entry name" value="cNMP_binding"/>
    <property type="match status" value="3"/>
</dbReference>
<dbReference type="PROSITE" id="PS00888">
    <property type="entry name" value="CNMP_BINDING_1"/>
    <property type="match status" value="1"/>
</dbReference>
<dbReference type="GO" id="GO:0005221">
    <property type="term" value="F:intracellularly cyclic nucleotide-activated monoatomic cation channel activity"/>
    <property type="evidence" value="ECO:0007669"/>
    <property type="project" value="InterPro"/>
</dbReference>
<evidence type="ECO:0000256" key="7">
    <source>
        <dbReference type="ARBA" id="ARBA00023286"/>
    </source>
</evidence>
<feature type="domain" description="Cyclic nucleotide-binding" evidence="9">
    <location>
        <begin position="473"/>
        <end position="590"/>
    </location>
</feature>
<keyword evidence="11" id="KW-1185">Reference proteome</keyword>
<protein>
    <submittedName>
        <fullName evidence="10">Camp-binding domain-like protein</fullName>
    </submittedName>
</protein>
<evidence type="ECO:0000256" key="2">
    <source>
        <dbReference type="ARBA" id="ARBA00022448"/>
    </source>
</evidence>
<keyword evidence="2" id="KW-0813">Transport</keyword>
<dbReference type="InterPro" id="IPR018488">
    <property type="entry name" value="cNMP-bd_CS"/>
</dbReference>
<sequence>MPPANQITQRNLPLVDKHILITTDELVHELQSQIESQTMVVEFLQKQYKHMRARFMDMLIESEEMREMLKLFYAVSNELKAQKSPSREQWKIIISLDKIVKLIDSGSAKNLPAKITQQYELEVYTDDDVALDNPGHADITIIKNTQDIPRSNSSFFEEHPNMGALLKFPLFASFPKYIMQQISLSSYEMRRRKGQFLVRKGDEGAEIYFLTEGTATVILDNHGSTDLQPVTFFGELGVLFKFRRTATVVAKTNCIVVVVTKQKLNEIVANDQEIKKLVEDFTARKQEWWEKQRYDQGQTNFGAEFVNGIAREEIKKLAIFSAAPDSFCDSLSMRMKCIVYKTGENVCVEGEESDAMYFILKGSVQVVGLNGAINAELAAGSLFGEVGVLLKMKRTATIRAKEECNIFKLMKQDLDTVVKDFPVMANMLKTAADERLAMLNSRQTTAEKHGKNEHVPDQFDLEIGSQSLAKLSLFKGVEGAVLGELSMKMIRKSWNSGDFIIKCNERGDSMFFLAAGTAQIQSAFGEVFDTVSGPSAYFGEVAIMEQVPRTASVKCISQCSTYELKRDDFMSVIKKYPQILKQIKETADERMQNYLMRSILA</sequence>